<dbReference type="GO" id="GO:0030915">
    <property type="term" value="C:Smc5-Smc6 complex"/>
    <property type="evidence" value="ECO:0007669"/>
    <property type="project" value="TreeGrafter"/>
</dbReference>
<organism evidence="4">
    <name type="scientific">Gongylonema pulchrum</name>
    <dbReference type="NCBI Taxonomy" id="637853"/>
    <lineage>
        <taxon>Eukaryota</taxon>
        <taxon>Metazoa</taxon>
        <taxon>Ecdysozoa</taxon>
        <taxon>Nematoda</taxon>
        <taxon>Chromadorea</taxon>
        <taxon>Rhabditida</taxon>
        <taxon>Spirurina</taxon>
        <taxon>Spiruromorpha</taxon>
        <taxon>Spiruroidea</taxon>
        <taxon>Gongylonematidae</taxon>
        <taxon>Gongylonema</taxon>
    </lineage>
</organism>
<dbReference type="PANTHER" id="PTHR45916">
    <property type="entry name" value="STRUCTURAL MAINTENANCE OF CHROMOSOMES PROTEIN 5"/>
    <property type="match status" value="1"/>
</dbReference>
<dbReference type="EMBL" id="UYRT01006717">
    <property type="protein sequence ID" value="VDK40968.1"/>
    <property type="molecule type" value="Genomic_DNA"/>
</dbReference>
<accession>A0A183D4Z7</accession>
<evidence type="ECO:0000313" key="3">
    <source>
        <dbReference type="Proteomes" id="UP000271098"/>
    </source>
</evidence>
<keyword evidence="3" id="KW-1185">Reference proteome</keyword>
<name>A0A183D4Z7_9BILA</name>
<dbReference type="PANTHER" id="PTHR45916:SF1">
    <property type="entry name" value="STRUCTURAL MAINTENANCE OF CHROMOSOMES PROTEIN 5"/>
    <property type="match status" value="1"/>
</dbReference>
<dbReference type="AlphaFoldDB" id="A0A183D4Z7"/>
<sequence>MISNGHSKAKSEADGPSGVAEVALSELANAEQEAFHNKFLVLKNNGRSMGCGEAWQWYEAHKEQFKYPVYVPLLSITLVSEEAGKYLENIVAHRDFLMFIFGCAEDESLLTDKRHPWKINSCIVSKEEIAKYATDEAISADLCSLGFTCMASHLYNAPDPLRKIPIGSQGTENRLDEVCEKLRSSYHLFLTNKSRVCSF</sequence>
<dbReference type="WBParaSite" id="GPUH_0000379501-mRNA-1">
    <property type="protein sequence ID" value="GPUH_0000379501-mRNA-1"/>
    <property type="gene ID" value="GPUH_0000379501"/>
</dbReference>
<evidence type="ECO:0000313" key="4">
    <source>
        <dbReference type="WBParaSite" id="GPUH_0000379501-mRNA-1"/>
    </source>
</evidence>
<proteinExistence type="predicted"/>
<keyword evidence="1" id="KW-0175">Coiled coil</keyword>
<gene>
    <name evidence="2" type="ORF">GPUH_LOCUS3789</name>
</gene>
<reference evidence="4" key="1">
    <citation type="submission" date="2016-06" db="UniProtKB">
        <authorList>
            <consortium name="WormBaseParasite"/>
        </authorList>
    </citation>
    <scope>IDENTIFICATION</scope>
</reference>
<dbReference type="OrthoDB" id="10254973at2759"/>
<protein>
    <submittedName>
        <fullName evidence="4">HGTP_anticodon2 domain-containing protein</fullName>
    </submittedName>
</protein>
<reference evidence="2 3" key="2">
    <citation type="submission" date="2018-11" db="EMBL/GenBank/DDBJ databases">
        <authorList>
            <consortium name="Pathogen Informatics"/>
        </authorList>
    </citation>
    <scope>NUCLEOTIDE SEQUENCE [LARGE SCALE GENOMIC DNA]</scope>
</reference>
<dbReference type="GO" id="GO:0000724">
    <property type="term" value="P:double-strand break repair via homologous recombination"/>
    <property type="evidence" value="ECO:0007669"/>
    <property type="project" value="TreeGrafter"/>
</dbReference>
<evidence type="ECO:0000256" key="1">
    <source>
        <dbReference type="ARBA" id="ARBA00023054"/>
    </source>
</evidence>
<dbReference type="GO" id="GO:0003697">
    <property type="term" value="F:single-stranded DNA binding"/>
    <property type="evidence" value="ECO:0007669"/>
    <property type="project" value="TreeGrafter"/>
</dbReference>
<dbReference type="Proteomes" id="UP000271098">
    <property type="component" value="Unassembled WGS sequence"/>
</dbReference>
<dbReference type="GO" id="GO:0005634">
    <property type="term" value="C:nucleus"/>
    <property type="evidence" value="ECO:0007669"/>
    <property type="project" value="TreeGrafter"/>
</dbReference>
<evidence type="ECO:0000313" key="2">
    <source>
        <dbReference type="EMBL" id="VDK40968.1"/>
    </source>
</evidence>